<keyword evidence="2" id="KW-0812">Transmembrane</keyword>
<dbReference type="Proteomes" id="UP000000310">
    <property type="component" value="Chromosome"/>
</dbReference>
<feature type="transmembrane region" description="Helical" evidence="2">
    <location>
        <begin position="329"/>
        <end position="349"/>
    </location>
</feature>
<evidence type="ECO:0000313" key="5">
    <source>
        <dbReference type="Proteomes" id="UP000000310"/>
    </source>
</evidence>
<organism evidence="4 5">
    <name type="scientific">Pseudopedobacter saltans (strain ATCC 51119 / DSM 12145 / JCM 21818 / CCUG 39354 / LMG 10337 / NBRC 100064 / NCIMB 13643)</name>
    <name type="common">Pedobacter saltans</name>
    <dbReference type="NCBI Taxonomy" id="762903"/>
    <lineage>
        <taxon>Bacteria</taxon>
        <taxon>Pseudomonadati</taxon>
        <taxon>Bacteroidota</taxon>
        <taxon>Sphingobacteriia</taxon>
        <taxon>Sphingobacteriales</taxon>
        <taxon>Sphingobacteriaceae</taxon>
        <taxon>Pseudopedobacter</taxon>
    </lineage>
</organism>
<accession>F0S6S8</accession>
<keyword evidence="2" id="KW-0472">Membrane</keyword>
<dbReference type="OrthoDB" id="1044679at2"/>
<dbReference type="eggNOG" id="COG4735">
    <property type="taxonomic scope" value="Bacteria"/>
</dbReference>
<name>F0S6S8_PSESL</name>
<gene>
    <name evidence="4" type="ordered locus">Pedsa_1629</name>
</gene>
<dbReference type="EMBL" id="CP002545">
    <property type="protein sequence ID" value="ADY52188.1"/>
    <property type="molecule type" value="Genomic_DNA"/>
</dbReference>
<reference evidence="4 5" key="1">
    <citation type="journal article" date="2011" name="Stand. Genomic Sci.">
        <title>Complete genome sequence of the gliding, heparinolytic Pedobacter saltans type strain (113).</title>
        <authorList>
            <person name="Liolios K."/>
            <person name="Sikorski J."/>
            <person name="Lu M."/>
            <person name="Nolan M."/>
            <person name="Lapidus A."/>
            <person name="Lucas S."/>
            <person name="Hammon N."/>
            <person name="Deshpande S."/>
            <person name="Cheng J.F."/>
            <person name="Tapia R."/>
            <person name="Han C."/>
            <person name="Goodwin L."/>
            <person name="Pitluck S."/>
            <person name="Huntemann M."/>
            <person name="Ivanova N."/>
            <person name="Pagani I."/>
            <person name="Mavromatis K."/>
            <person name="Ovchinikova G."/>
            <person name="Pati A."/>
            <person name="Chen A."/>
            <person name="Palaniappan K."/>
            <person name="Land M."/>
            <person name="Hauser L."/>
            <person name="Brambilla E.M."/>
            <person name="Kotsyurbenko O."/>
            <person name="Rohde M."/>
            <person name="Tindall B.J."/>
            <person name="Abt B."/>
            <person name="Goker M."/>
            <person name="Detter J.C."/>
            <person name="Woyke T."/>
            <person name="Bristow J."/>
            <person name="Eisen J.A."/>
            <person name="Markowitz V."/>
            <person name="Hugenholtz P."/>
            <person name="Klenk H.P."/>
            <person name="Kyrpides N.C."/>
        </authorList>
    </citation>
    <scope>NUCLEOTIDE SEQUENCE [LARGE SCALE GENOMIC DNA]</scope>
    <source>
        <strain evidence="5">ATCC 51119 / DSM 12145 / JCM 21818 / LMG 10337 / NBRC 100064 / NCIMB 13643</strain>
    </source>
</reference>
<dbReference type="RefSeq" id="WP_013632679.1">
    <property type="nucleotide sequence ID" value="NC_015177.1"/>
</dbReference>
<reference evidence="5" key="2">
    <citation type="submission" date="2011-02" db="EMBL/GenBank/DDBJ databases">
        <title>The complete genome of Pedobacter saltans DSM 12145.</title>
        <authorList>
            <consortium name="US DOE Joint Genome Institute (JGI-PGF)"/>
            <person name="Lucas S."/>
            <person name="Copeland A."/>
            <person name="Lapidus A."/>
            <person name="Bruce D."/>
            <person name="Goodwin L."/>
            <person name="Pitluck S."/>
            <person name="Kyrpides N."/>
            <person name="Mavromatis K."/>
            <person name="Pagani I."/>
            <person name="Ivanova N."/>
            <person name="Ovchinnikova G."/>
            <person name="Lu M."/>
            <person name="Detter J.C."/>
            <person name="Han C."/>
            <person name="Land M."/>
            <person name="Hauser L."/>
            <person name="Markowitz V."/>
            <person name="Cheng J.-F."/>
            <person name="Hugenholtz P."/>
            <person name="Woyke T."/>
            <person name="Wu D."/>
            <person name="Tindall B."/>
            <person name="Pomrenke H.G."/>
            <person name="Brambilla E."/>
            <person name="Klenk H.-P."/>
            <person name="Eisen J.A."/>
        </authorList>
    </citation>
    <scope>NUCLEOTIDE SEQUENCE [LARGE SCALE GENOMIC DNA]</scope>
    <source>
        <strain evidence="5">ATCC 51119 / DSM 12145 / JCM 21818 / LMG 10337 / NBRC 100064 / NCIMB 13643</strain>
    </source>
</reference>
<dbReference type="InterPro" id="IPR045957">
    <property type="entry name" value="DUF6377"/>
</dbReference>
<feature type="domain" description="DUF6377" evidence="3">
    <location>
        <begin position="255"/>
        <end position="509"/>
    </location>
</feature>
<dbReference type="STRING" id="762903.Pedsa_1629"/>
<evidence type="ECO:0000256" key="1">
    <source>
        <dbReference type="SAM" id="Coils"/>
    </source>
</evidence>
<evidence type="ECO:0000256" key="2">
    <source>
        <dbReference type="SAM" id="Phobius"/>
    </source>
</evidence>
<protein>
    <submittedName>
        <fullName evidence="4">Transcriptional regulator</fullName>
    </submittedName>
</protein>
<feature type="coiled-coil region" evidence="1">
    <location>
        <begin position="362"/>
        <end position="396"/>
    </location>
</feature>
<keyword evidence="1" id="KW-0175">Coiled coil</keyword>
<keyword evidence="5" id="KW-1185">Reference proteome</keyword>
<evidence type="ECO:0000313" key="4">
    <source>
        <dbReference type="EMBL" id="ADY52188.1"/>
    </source>
</evidence>
<dbReference type="KEGG" id="psn:Pedsa_1629"/>
<proteinExistence type="predicted"/>
<sequence>MKGYLFLFLLLYAVPIFSKSQIDSLLEDLDNKVKKNSIYIDLKESKIEEIKSEKQKTRISRVELYSLNKELFKEYKCYISDSAVHYLNQNLDIAHALKDQYKINETSIAMSALFVRLGMYKEAFDFLASVKRSSFDGRQKLDYYLAYRELYLGLGSYARNNREKNNYWRNTKLYNDTLKTLTLSNSEEYLRIIERDFRENKEIENALKINGERLKLVKEYSPAYALITFHRSLIYRKAGDVLNEKKYLILSAISDVQLAIKDNASIPILANILMQEGDINRAYTYIRFSLENIKDYNTRLRSSEILNIQTIIDKEYQTRNDKKNSQLRAFLLAISVLSILLIVSVISVYKQMKKDRATSIKLKEVNEELNSLNQKLHDINEELKKKNHQVAEANHIKEEYIGYFLDVCSKYIDKLDNYRKMVYKKMQDRQYESLLKISKDISLKEEESKELFANFDKMFINLFPDFVEKFNSLLLDDEMIFLKKGEVLNTELRIYALMRLGISDSSKIASFLGYSVNTIYNYRTKMKNRAKVSRDDFEPRVKEIGDFS</sequence>
<dbReference type="Pfam" id="PF19904">
    <property type="entry name" value="DUF6377"/>
    <property type="match status" value="1"/>
</dbReference>
<dbReference type="AlphaFoldDB" id="F0S6S8"/>
<evidence type="ECO:0000259" key="3">
    <source>
        <dbReference type="Pfam" id="PF19904"/>
    </source>
</evidence>
<dbReference type="HOGENOM" id="CLU_037195_0_0_10"/>
<keyword evidence="2" id="KW-1133">Transmembrane helix</keyword>